<dbReference type="PATRIC" id="fig|1036673.3.peg.372"/>
<sequence length="249" mass="26708">MKRTASFFLLLTVTVLCVWGALASGAGANRDLERLLPLSLDVIDGPVRVVVKHISPYKPHAGEAAFLETGRRLSERLGLPPAELRSGGDHILYKASGPDSGGIRRTLLWVMFPDGSTELIVSAETPESGDTGTGGETASRMEEAQTKLSRVLEGMGVTPNWNVIVQGKLKADYASPDKLNDWLQAELRAEAVESYDDGRSVSVSYASPLLEASVQSGGRMLNLQAAVHRSSETGESRLTLGTPVITTEY</sequence>
<accession>F8FP95</accession>
<dbReference type="InterPro" id="IPR014794">
    <property type="entry name" value="DUF1779"/>
</dbReference>
<gene>
    <name evidence="1" type="ordered locus">KNP414_00420</name>
</gene>
<reference evidence="1 2" key="2">
    <citation type="journal article" date="2013" name="Genome Announc.">
        <title>Genome Sequence of Growth-Improving Paenibacillus mucilaginosus Strain KNP414.</title>
        <authorList>
            <person name="Lu J.J."/>
            <person name="Wang J.F."/>
            <person name="Hu X.F."/>
        </authorList>
    </citation>
    <scope>NUCLEOTIDE SEQUENCE [LARGE SCALE GENOMIC DNA]</scope>
    <source>
        <strain evidence="1 2">KNP414</strain>
    </source>
</reference>
<proteinExistence type="predicted"/>
<evidence type="ECO:0000313" key="1">
    <source>
        <dbReference type="EMBL" id="AEI39045.1"/>
    </source>
</evidence>
<dbReference type="Pfam" id="PF08680">
    <property type="entry name" value="DUF1779"/>
    <property type="match status" value="1"/>
</dbReference>
<reference evidence="2" key="1">
    <citation type="submission" date="2011-06" db="EMBL/GenBank/DDBJ databases">
        <title>Complete genome sequence of Paenibacillus mucilaginosus KNP414.</title>
        <authorList>
            <person name="Wang J."/>
            <person name="Hu S."/>
            <person name="Hu X."/>
            <person name="Zhang B."/>
            <person name="Dong D."/>
            <person name="Zhang S."/>
            <person name="Zhao K."/>
            <person name="Wu D."/>
        </authorList>
    </citation>
    <scope>NUCLEOTIDE SEQUENCE [LARGE SCALE GENOMIC DNA]</scope>
    <source>
        <strain evidence="2">KNP414</strain>
    </source>
</reference>
<dbReference type="KEGG" id="pms:KNP414_00420"/>
<dbReference type="AlphaFoldDB" id="F8FP95"/>
<dbReference type="Proteomes" id="UP000006620">
    <property type="component" value="Chromosome"/>
</dbReference>
<evidence type="ECO:0000313" key="2">
    <source>
        <dbReference type="Proteomes" id="UP000006620"/>
    </source>
</evidence>
<dbReference type="EMBL" id="CP002869">
    <property type="protein sequence ID" value="AEI39045.1"/>
    <property type="molecule type" value="Genomic_DNA"/>
</dbReference>
<dbReference type="InterPro" id="IPR036209">
    <property type="entry name" value="YwmB-like_sf"/>
</dbReference>
<dbReference type="Gene3D" id="3.30.360.40">
    <property type="entry name" value="YwmB-like"/>
    <property type="match status" value="1"/>
</dbReference>
<dbReference type="RefSeq" id="WP_013914211.1">
    <property type="nucleotide sequence ID" value="NC_015690.1"/>
</dbReference>
<dbReference type="SUPFAM" id="SSF143842">
    <property type="entry name" value="YwmB-like"/>
    <property type="match status" value="1"/>
</dbReference>
<protein>
    <recommendedName>
        <fullName evidence="3">TATA-box binding protein</fullName>
    </recommendedName>
</protein>
<organism evidence="1 2">
    <name type="scientific">Paenibacillus mucilaginosus (strain KNP414)</name>
    <dbReference type="NCBI Taxonomy" id="1036673"/>
    <lineage>
        <taxon>Bacteria</taxon>
        <taxon>Bacillati</taxon>
        <taxon>Bacillota</taxon>
        <taxon>Bacilli</taxon>
        <taxon>Bacillales</taxon>
        <taxon>Paenibacillaceae</taxon>
        <taxon>Paenibacillus</taxon>
    </lineage>
</organism>
<evidence type="ECO:0008006" key="3">
    <source>
        <dbReference type="Google" id="ProtNLM"/>
    </source>
</evidence>
<dbReference type="HOGENOM" id="CLU_1114937_0_0_9"/>
<name>F8FP95_PAEMK</name>